<keyword evidence="2" id="KW-0472">Membrane</keyword>
<dbReference type="RefSeq" id="WP_301637353.1">
    <property type="nucleotide sequence ID" value="NZ_JADYTN010000002.1"/>
</dbReference>
<dbReference type="SUPFAM" id="SSF48452">
    <property type="entry name" value="TPR-like"/>
    <property type="match status" value="1"/>
</dbReference>
<keyword evidence="4" id="KW-1185">Reference proteome</keyword>
<evidence type="ECO:0000313" key="4">
    <source>
        <dbReference type="Proteomes" id="UP001200470"/>
    </source>
</evidence>
<dbReference type="PROSITE" id="PS51257">
    <property type="entry name" value="PROKAR_LIPOPROTEIN"/>
    <property type="match status" value="1"/>
</dbReference>
<evidence type="ECO:0000256" key="2">
    <source>
        <dbReference type="SAM" id="Phobius"/>
    </source>
</evidence>
<keyword evidence="2" id="KW-0812">Transmembrane</keyword>
<evidence type="ECO:0000313" key="3">
    <source>
        <dbReference type="EMBL" id="MCF2562794.1"/>
    </source>
</evidence>
<gene>
    <name evidence="3" type="ORF">I6E12_01500</name>
</gene>
<dbReference type="SMART" id="SM00028">
    <property type="entry name" value="TPR"/>
    <property type="match status" value="4"/>
</dbReference>
<sequence length="479" mass="56807">MHYLKLIIMLLAIITMGACSNKAEKAQMLYQQSEQLIKKDHKWTEAGEMLLGSLQLQDENEPTPLLARTYALLSKVYWEEDRVKKAIEYAHRGLNTALAMRNDTLHLQLYTRVGSSYYLIHKNDSATYYFNKALDKAIAMNDSNGIYNAYNNLGALKLSMEKFDEALAYSDKSYSYARNIDAHEFHYYYNKSRCYQYLKQWTLCIDATRKAIANIPKEDLEGRSKLYQRLFLAERSIGNYEAACVAADTSYNYLDKYWNQRRDEDMRDLTEQYQQERYNTQLKLQRTQWMVMVVVVLMIMGAAIMFVSHRNKKRIMRLQKRLENLKLQIYRERNTIQQTAEESQNKVGQTMPNNEKLYTLCLQQLAVARDLFKMRPEYMRLYQLKYRTDHQYLSDPERMPLLDSVVEVFIEPLQNLRRLFTELTEDECIYAILTFLGCNNATISMMTKTSEPTLRKRRSRFKQKSHDMVFRFLMQNEET</sequence>
<keyword evidence="2" id="KW-1133">Transmembrane helix</keyword>
<proteinExistence type="predicted"/>
<dbReference type="InterPro" id="IPR011990">
    <property type="entry name" value="TPR-like_helical_dom_sf"/>
</dbReference>
<name>A0ABS9CCF2_9BACT</name>
<feature type="coiled-coil region" evidence="1">
    <location>
        <begin position="308"/>
        <end position="342"/>
    </location>
</feature>
<protein>
    <submittedName>
        <fullName evidence="3">Tetratricopeptide repeat protein</fullName>
    </submittedName>
</protein>
<dbReference type="InterPro" id="IPR019734">
    <property type="entry name" value="TPR_rpt"/>
</dbReference>
<evidence type="ECO:0000256" key="1">
    <source>
        <dbReference type="SAM" id="Coils"/>
    </source>
</evidence>
<dbReference type="Gene3D" id="1.25.40.10">
    <property type="entry name" value="Tetratricopeptide repeat domain"/>
    <property type="match status" value="1"/>
</dbReference>
<dbReference type="Proteomes" id="UP001200470">
    <property type="component" value="Unassembled WGS sequence"/>
</dbReference>
<feature type="transmembrane region" description="Helical" evidence="2">
    <location>
        <begin position="289"/>
        <end position="307"/>
    </location>
</feature>
<organism evidence="3 4">
    <name type="scientific">Xylanibacter brevis</name>
    <dbReference type="NCBI Taxonomy" id="83231"/>
    <lineage>
        <taxon>Bacteria</taxon>
        <taxon>Pseudomonadati</taxon>
        <taxon>Bacteroidota</taxon>
        <taxon>Bacteroidia</taxon>
        <taxon>Bacteroidales</taxon>
        <taxon>Prevotellaceae</taxon>
        <taxon>Xylanibacter</taxon>
    </lineage>
</organism>
<reference evidence="3 4" key="1">
    <citation type="submission" date="2020-12" db="EMBL/GenBank/DDBJ databases">
        <title>Whole genome sequences of gut porcine anaerobes.</title>
        <authorList>
            <person name="Kubasova T."/>
            <person name="Jahodarova E."/>
            <person name="Rychlik I."/>
        </authorList>
    </citation>
    <scope>NUCLEOTIDE SEQUENCE [LARGE SCALE GENOMIC DNA]</scope>
    <source>
        <strain evidence="3 4">An925</strain>
    </source>
</reference>
<keyword evidence="1" id="KW-0175">Coiled coil</keyword>
<dbReference type="EMBL" id="JADYTN010000002">
    <property type="protein sequence ID" value="MCF2562794.1"/>
    <property type="molecule type" value="Genomic_DNA"/>
</dbReference>
<accession>A0ABS9CCF2</accession>
<comment type="caution">
    <text evidence="3">The sequence shown here is derived from an EMBL/GenBank/DDBJ whole genome shotgun (WGS) entry which is preliminary data.</text>
</comment>